<dbReference type="STRING" id="1249627.D779_1093"/>
<proteinExistence type="predicted"/>
<gene>
    <name evidence="4" type="ORF">D779_1093</name>
</gene>
<dbReference type="PANTHER" id="PTHR43155:SF2">
    <property type="entry name" value="CYCLIC DI-GMP PHOSPHODIESTERASE PA4108"/>
    <property type="match status" value="1"/>
</dbReference>
<feature type="domain" description="HD-GYP" evidence="3">
    <location>
        <begin position="180"/>
        <end position="376"/>
    </location>
</feature>
<dbReference type="NCBIfam" id="TIGR00277">
    <property type="entry name" value="HDIG"/>
    <property type="match status" value="1"/>
</dbReference>
<dbReference type="PANTHER" id="PTHR43155">
    <property type="entry name" value="CYCLIC DI-GMP PHOSPHODIESTERASE PA4108-RELATED"/>
    <property type="match status" value="1"/>
</dbReference>
<organism evidence="4 5">
    <name type="scientific">Imhoffiella purpurea</name>
    <dbReference type="NCBI Taxonomy" id="1249627"/>
    <lineage>
        <taxon>Bacteria</taxon>
        <taxon>Pseudomonadati</taxon>
        <taxon>Pseudomonadota</taxon>
        <taxon>Gammaproteobacteria</taxon>
        <taxon>Chromatiales</taxon>
        <taxon>Chromatiaceae</taxon>
        <taxon>Imhoffiella</taxon>
    </lineage>
</organism>
<reference evidence="4 5" key="1">
    <citation type="submission" date="2012-11" db="EMBL/GenBank/DDBJ databases">
        <title>Genome assembly of Thiorhodococcus sp. AK35.</title>
        <authorList>
            <person name="Nupur N."/>
            <person name="Khatri I."/>
            <person name="Subramanian S."/>
            <person name="Pinnaka A."/>
        </authorList>
    </citation>
    <scope>NUCLEOTIDE SEQUENCE [LARGE SCALE GENOMIC DNA]</scope>
    <source>
        <strain evidence="4 5">AK35</strain>
    </source>
</reference>
<dbReference type="Gene3D" id="1.10.3210.10">
    <property type="entry name" value="Hypothetical protein af1432"/>
    <property type="match status" value="1"/>
</dbReference>
<dbReference type="Pfam" id="PF13487">
    <property type="entry name" value="HD_5"/>
    <property type="match status" value="1"/>
</dbReference>
<dbReference type="InterPro" id="IPR006675">
    <property type="entry name" value="HDIG_dom"/>
</dbReference>
<evidence type="ECO:0000256" key="1">
    <source>
        <dbReference type="SAM" id="MobiDB-lite"/>
    </source>
</evidence>
<evidence type="ECO:0000313" key="5">
    <source>
        <dbReference type="Proteomes" id="UP000019460"/>
    </source>
</evidence>
<dbReference type="InterPro" id="IPR003607">
    <property type="entry name" value="HD/PDEase_dom"/>
</dbReference>
<dbReference type="eggNOG" id="COG2206">
    <property type="taxonomic scope" value="Bacteria"/>
</dbReference>
<name>W9VZ85_9GAMM</name>
<dbReference type="EMBL" id="AONC01000022">
    <property type="protein sequence ID" value="EXJ15705.1"/>
    <property type="molecule type" value="Genomic_DNA"/>
</dbReference>
<feature type="domain" description="HD" evidence="2">
    <location>
        <begin position="202"/>
        <end position="325"/>
    </location>
</feature>
<dbReference type="Pfam" id="PF11871">
    <property type="entry name" value="DUF3391"/>
    <property type="match status" value="1"/>
</dbReference>
<dbReference type="InterPro" id="IPR037522">
    <property type="entry name" value="HD_GYP_dom"/>
</dbReference>
<protein>
    <submittedName>
        <fullName evidence="4">Uncharacterized protein</fullName>
    </submittedName>
</protein>
<dbReference type="PROSITE" id="PS51831">
    <property type="entry name" value="HD"/>
    <property type="match status" value="1"/>
</dbReference>
<dbReference type="SMART" id="SM00471">
    <property type="entry name" value="HDc"/>
    <property type="match status" value="1"/>
</dbReference>
<keyword evidence="5" id="KW-1185">Reference proteome</keyword>
<accession>W9VZ85</accession>
<evidence type="ECO:0000259" key="2">
    <source>
        <dbReference type="PROSITE" id="PS51831"/>
    </source>
</evidence>
<dbReference type="CDD" id="cd00077">
    <property type="entry name" value="HDc"/>
    <property type="match status" value="1"/>
</dbReference>
<feature type="region of interest" description="Disordered" evidence="1">
    <location>
        <begin position="83"/>
        <end position="104"/>
    </location>
</feature>
<dbReference type="Proteomes" id="UP000019460">
    <property type="component" value="Unassembled WGS sequence"/>
</dbReference>
<dbReference type="SUPFAM" id="SSF109604">
    <property type="entry name" value="HD-domain/PDEase-like"/>
    <property type="match status" value="1"/>
</dbReference>
<dbReference type="GO" id="GO:0008081">
    <property type="term" value="F:phosphoric diester hydrolase activity"/>
    <property type="evidence" value="ECO:0007669"/>
    <property type="project" value="UniProtKB-ARBA"/>
</dbReference>
<evidence type="ECO:0000259" key="3">
    <source>
        <dbReference type="PROSITE" id="PS51832"/>
    </source>
</evidence>
<dbReference type="AlphaFoldDB" id="W9VZ85"/>
<evidence type="ECO:0000313" key="4">
    <source>
        <dbReference type="EMBL" id="EXJ15705.1"/>
    </source>
</evidence>
<sequence length="453" mass="50745">MGILSPYPLGGSGFVLDDQGGLLGLVHDVSKTFLETSQLRIGLFVHLDMPWMDHPFLTSSFKIRTQKQLDALRQLRLAKIRIDPGRSDPPAAGSSPAKDAEAVAEEPPLIEEMREHLAEALWEEKRQRIEALKQRRSRLNQCSKRYTKSVGSARKLMSQLRSSPMQAVEAASDLVTQMVDDLTADCEATVQLVNLKHQDENSYYHCVNVAALAMVIGQQLSLDKSQLRLLGMGALFHDLGHQKIPTQILLKKEAFNSPERKFYEQHPRYGVEIARNLSALPKPVVEIIARHHEHLDGSGFPEGVKGGDIGMLTRIVTVVNRYDNLCNGFGADRGMSPHQAISHMYTSERQCYDAKVLTTFITNLGVYPPGTVVQLSDERVALVVTINPQDLLKPNVLVYSPEIPQEEALILDLAEEEVGIRESLHRTDLTQDQIEYLNLSDKLSYYFQSSGRR</sequence>
<dbReference type="InterPro" id="IPR021812">
    <property type="entry name" value="DUF3391"/>
</dbReference>
<dbReference type="InterPro" id="IPR006674">
    <property type="entry name" value="HD_domain"/>
</dbReference>
<dbReference type="PROSITE" id="PS51832">
    <property type="entry name" value="HD_GYP"/>
    <property type="match status" value="1"/>
</dbReference>
<comment type="caution">
    <text evidence="4">The sequence shown here is derived from an EMBL/GenBank/DDBJ whole genome shotgun (WGS) entry which is preliminary data.</text>
</comment>